<reference evidence="2 3" key="1">
    <citation type="journal article" date="2018" name="IMA Fungus">
        <title>IMA Genome-F 9: Draft genome sequence of Annulohypoxylon stygium, Aspergillus mulundensis, Berkeleyomyces basicola (syn. Thielaviopsis basicola), Ceratocystis smalleyi, two Cercospora beticola strains, Coleophoma cylindrospora, Fusarium fracticaudum, Phialophora cf. hyalina, and Morchella septimelata.</title>
        <authorList>
            <person name="Wingfield B.D."/>
            <person name="Bills G.F."/>
            <person name="Dong Y."/>
            <person name="Huang W."/>
            <person name="Nel W.J."/>
            <person name="Swalarsk-Parry B.S."/>
            <person name="Vaghefi N."/>
            <person name="Wilken P.M."/>
            <person name="An Z."/>
            <person name="de Beer Z.W."/>
            <person name="De Vos L."/>
            <person name="Chen L."/>
            <person name="Duong T.A."/>
            <person name="Gao Y."/>
            <person name="Hammerbacher A."/>
            <person name="Kikkert J.R."/>
            <person name="Li Y."/>
            <person name="Li H."/>
            <person name="Li K."/>
            <person name="Li Q."/>
            <person name="Liu X."/>
            <person name="Ma X."/>
            <person name="Naidoo K."/>
            <person name="Pethybridge S.J."/>
            <person name="Sun J."/>
            <person name="Steenkamp E.T."/>
            <person name="van der Nest M.A."/>
            <person name="van Wyk S."/>
            <person name="Wingfield M.J."/>
            <person name="Xiong C."/>
            <person name="Yue Q."/>
            <person name="Zhang X."/>
        </authorList>
    </citation>
    <scope>NUCLEOTIDE SEQUENCE [LARGE SCALE GENOMIC DNA]</scope>
    <source>
        <strain evidence="2 3">BP6252</strain>
    </source>
</reference>
<proteinExistence type="predicted"/>
<accession>A0A3D8QNI7</accession>
<evidence type="ECO:0000313" key="2">
    <source>
        <dbReference type="EMBL" id="RDW63362.1"/>
    </source>
</evidence>
<feature type="region of interest" description="Disordered" evidence="1">
    <location>
        <begin position="147"/>
        <end position="205"/>
    </location>
</feature>
<dbReference type="AlphaFoldDB" id="A0A3D8QNI7"/>
<dbReference type="EMBL" id="PDLM01000013">
    <property type="protein sequence ID" value="RDW63362.1"/>
    <property type="molecule type" value="Genomic_DNA"/>
</dbReference>
<dbReference type="Proteomes" id="UP000256645">
    <property type="component" value="Unassembled WGS sequence"/>
</dbReference>
<gene>
    <name evidence="2" type="ORF">BP6252_10907</name>
</gene>
<organism evidence="2 3">
    <name type="scientific">Coleophoma cylindrospora</name>
    <dbReference type="NCBI Taxonomy" id="1849047"/>
    <lineage>
        <taxon>Eukaryota</taxon>
        <taxon>Fungi</taxon>
        <taxon>Dikarya</taxon>
        <taxon>Ascomycota</taxon>
        <taxon>Pezizomycotina</taxon>
        <taxon>Leotiomycetes</taxon>
        <taxon>Helotiales</taxon>
        <taxon>Dermateaceae</taxon>
        <taxon>Coleophoma</taxon>
    </lineage>
</organism>
<name>A0A3D8QNI7_9HELO</name>
<dbReference type="OrthoDB" id="3558347at2759"/>
<keyword evidence="3" id="KW-1185">Reference proteome</keyword>
<protein>
    <submittedName>
        <fullName evidence="2">Uncharacterized protein</fullName>
    </submittedName>
</protein>
<sequence>MTMTPLQEDYPMPSYEDDTDSPEDFVTIFQVLPNLPCDVIFGRDLLDELDAFNTCSELLDLHPDIPPLPEPPDLDCNRTRPFELNILINLGLKIRIFRRFRKRQRNSDLVPPSEDPPPDRPDLDYNRTFEFNILINLRPKIRLFKQFRKRRRNPGPAPASEDPKDRERCERWQRSRLKVPGPTLSPDVQESATREEGQRAGFEGT</sequence>
<evidence type="ECO:0000313" key="3">
    <source>
        <dbReference type="Proteomes" id="UP000256645"/>
    </source>
</evidence>
<feature type="compositionally biased region" description="Basic and acidic residues" evidence="1">
    <location>
        <begin position="161"/>
        <end position="173"/>
    </location>
</feature>
<comment type="caution">
    <text evidence="2">The sequence shown here is derived from an EMBL/GenBank/DDBJ whole genome shotgun (WGS) entry which is preliminary data.</text>
</comment>
<evidence type="ECO:0000256" key="1">
    <source>
        <dbReference type="SAM" id="MobiDB-lite"/>
    </source>
</evidence>